<evidence type="ECO:0000313" key="2">
    <source>
        <dbReference type="EMBL" id="MEI4273788.1"/>
    </source>
</evidence>
<name>A0ABU8DYL9_9ACTN</name>
<proteinExistence type="predicted"/>
<keyword evidence="1" id="KW-0812">Transmembrane</keyword>
<keyword evidence="1" id="KW-0472">Membrane</keyword>
<dbReference type="Proteomes" id="UP001361570">
    <property type="component" value="Unassembled WGS sequence"/>
</dbReference>
<protein>
    <submittedName>
        <fullName evidence="2">Uncharacterized protein</fullName>
    </submittedName>
</protein>
<evidence type="ECO:0000256" key="1">
    <source>
        <dbReference type="SAM" id="Phobius"/>
    </source>
</evidence>
<organism evidence="2 3">
    <name type="scientific">Klenkia sesuvii</name>
    <dbReference type="NCBI Taxonomy" id="3103137"/>
    <lineage>
        <taxon>Bacteria</taxon>
        <taxon>Bacillati</taxon>
        <taxon>Actinomycetota</taxon>
        <taxon>Actinomycetes</taxon>
        <taxon>Geodermatophilales</taxon>
        <taxon>Geodermatophilaceae</taxon>
        <taxon>Klenkia</taxon>
    </lineage>
</organism>
<comment type="caution">
    <text evidence="2">The sequence shown here is derived from an EMBL/GenBank/DDBJ whole genome shotgun (WGS) entry which is preliminary data.</text>
</comment>
<feature type="transmembrane region" description="Helical" evidence="1">
    <location>
        <begin position="30"/>
        <end position="48"/>
    </location>
</feature>
<accession>A0ABU8DYL9</accession>
<dbReference type="EMBL" id="JBAPLU010000026">
    <property type="protein sequence ID" value="MEI4273788.1"/>
    <property type="molecule type" value="Genomic_DNA"/>
</dbReference>
<sequence>MSGALKAAWGLTAFVVLAGVVLWATTGRAVFAVFIVLGVLTAVGAVVTGRAEARGTQRGKDLP</sequence>
<keyword evidence="1" id="KW-1133">Transmembrane helix</keyword>
<reference evidence="2 3" key="1">
    <citation type="submission" date="2024-03" db="EMBL/GenBank/DDBJ databases">
        <title>Draft genome sequence of Klenkia sp. LSe6-5.</title>
        <authorList>
            <person name="Duangmal K."/>
            <person name="Chantavorakit T."/>
        </authorList>
    </citation>
    <scope>NUCLEOTIDE SEQUENCE [LARGE SCALE GENOMIC DNA]</scope>
    <source>
        <strain evidence="2 3">LSe6-5</strain>
    </source>
</reference>
<keyword evidence="3" id="KW-1185">Reference proteome</keyword>
<gene>
    <name evidence="2" type="ORF">TEK04_18865</name>
</gene>
<evidence type="ECO:0000313" key="3">
    <source>
        <dbReference type="Proteomes" id="UP001361570"/>
    </source>
</evidence>
<dbReference type="RefSeq" id="WP_336405903.1">
    <property type="nucleotide sequence ID" value="NZ_JBAPLU010000026.1"/>
</dbReference>
<feature type="transmembrane region" description="Helical" evidence="1">
    <location>
        <begin position="7"/>
        <end position="24"/>
    </location>
</feature>